<evidence type="ECO:0000256" key="3">
    <source>
        <dbReference type="ARBA" id="ARBA00018306"/>
    </source>
</evidence>
<keyword evidence="9" id="KW-0732">Signal</keyword>
<dbReference type="EMBL" id="KT754649">
    <property type="protein sequence ID" value="ALS04483.1"/>
    <property type="molecule type" value="mRNA"/>
</dbReference>
<comment type="similarity">
    <text evidence="2">Belongs to the PEN-2 family.</text>
</comment>
<proteinExistence type="evidence at transcript level"/>
<dbReference type="PANTHER" id="PTHR16318:SF0">
    <property type="entry name" value="GAMMA-SECRETASE SUBUNIT PEN-2"/>
    <property type="match status" value="1"/>
</dbReference>
<evidence type="ECO:0000256" key="1">
    <source>
        <dbReference type="ARBA" id="ARBA00004141"/>
    </source>
</evidence>
<dbReference type="InterPro" id="IPR019379">
    <property type="entry name" value="Gamma_Secretase_Asp_P_PEN2"/>
</dbReference>
<evidence type="ECO:0000256" key="8">
    <source>
        <dbReference type="SAM" id="Phobius"/>
    </source>
</evidence>
<accession>A0A0U2IG83</accession>
<feature type="chain" id="PRO_5012249589" description="Gamma-secretase subunit PEN-2" evidence="9">
    <location>
        <begin position="16"/>
        <end position="82"/>
    </location>
</feature>
<name>A0A0U2IG83_ACAPC</name>
<evidence type="ECO:0000256" key="9">
    <source>
        <dbReference type="SAM" id="SignalP"/>
    </source>
</evidence>
<keyword evidence="6 8" id="KW-1133">Transmembrane helix</keyword>
<dbReference type="GO" id="GO:0007219">
    <property type="term" value="P:Notch signaling pathway"/>
    <property type="evidence" value="ECO:0007669"/>
    <property type="project" value="UniProtKB-KW"/>
</dbReference>
<sequence>MIGFALLPFVWLVNAVWFFREGFVKEEFEGQKKIKKYVILSALGSLIWTVGLITWIVIFNYNRVSWGATADYMSFNIAIGKP</sequence>
<comment type="subcellular location">
    <subcellularLocation>
        <location evidence="1">Membrane</location>
        <topology evidence="1">Multi-pass membrane protein</topology>
    </subcellularLocation>
</comment>
<dbReference type="GO" id="GO:0070765">
    <property type="term" value="C:gamma-secretase complex"/>
    <property type="evidence" value="ECO:0007669"/>
    <property type="project" value="TreeGrafter"/>
</dbReference>
<keyword evidence="7 8" id="KW-0472">Membrane</keyword>
<evidence type="ECO:0000256" key="6">
    <source>
        <dbReference type="ARBA" id="ARBA00022989"/>
    </source>
</evidence>
<keyword evidence="5" id="KW-0914">Notch signaling pathway</keyword>
<feature type="transmembrane region" description="Helical" evidence="8">
    <location>
        <begin position="39"/>
        <end position="59"/>
    </location>
</feature>
<evidence type="ECO:0000256" key="4">
    <source>
        <dbReference type="ARBA" id="ARBA00022692"/>
    </source>
</evidence>
<keyword evidence="4 8" id="KW-0812">Transmembrane</keyword>
<protein>
    <recommendedName>
        <fullName evidence="3">Gamma-secretase subunit PEN-2</fullName>
    </recommendedName>
</protein>
<dbReference type="Pfam" id="PF10251">
    <property type="entry name" value="PEN-2"/>
    <property type="match status" value="1"/>
</dbReference>
<evidence type="ECO:0000256" key="5">
    <source>
        <dbReference type="ARBA" id="ARBA00022976"/>
    </source>
</evidence>
<evidence type="ECO:0000256" key="2">
    <source>
        <dbReference type="ARBA" id="ARBA00009607"/>
    </source>
</evidence>
<reference evidence="10" key="1">
    <citation type="journal article" date="2015" name="Sci. Rep.">
        <title>Spliced leader RNA trans-splicing discovered in copepods.</title>
        <authorList>
            <person name="Yang F."/>
            <person name="Xu D."/>
            <person name="Zhuang Y."/>
            <person name="Yi X."/>
            <person name="Huang Y."/>
            <person name="Chen H."/>
            <person name="Lin S."/>
            <person name="Campbell D.A."/>
            <person name="Sturm N.R."/>
            <person name="Liu G."/>
            <person name="Zhang H."/>
        </authorList>
    </citation>
    <scope>NUCLEOTIDE SEQUENCE</scope>
</reference>
<evidence type="ECO:0000313" key="10">
    <source>
        <dbReference type="EMBL" id="ALS04483.1"/>
    </source>
</evidence>
<organism evidence="10">
    <name type="scientific">Acartia pacifica</name>
    <name type="common">Copepod</name>
    <dbReference type="NCBI Taxonomy" id="335913"/>
    <lineage>
        <taxon>Eukaryota</taxon>
        <taxon>Metazoa</taxon>
        <taxon>Ecdysozoa</taxon>
        <taxon>Arthropoda</taxon>
        <taxon>Crustacea</taxon>
        <taxon>Multicrustacea</taxon>
        <taxon>Hexanauplia</taxon>
        <taxon>Copepoda</taxon>
        <taxon>Calanoida</taxon>
        <taxon>Acartiidae</taxon>
        <taxon>Acartia</taxon>
    </lineage>
</organism>
<feature type="signal peptide" evidence="9">
    <location>
        <begin position="1"/>
        <end position="15"/>
    </location>
</feature>
<dbReference type="AlphaFoldDB" id="A0A0U2IG83"/>
<evidence type="ECO:0000256" key="7">
    <source>
        <dbReference type="ARBA" id="ARBA00023136"/>
    </source>
</evidence>
<dbReference type="PANTHER" id="PTHR16318">
    <property type="entry name" value="GAMMA-SECRETASE SUBUNIT PEN-2"/>
    <property type="match status" value="1"/>
</dbReference>